<reference evidence="1 2" key="1">
    <citation type="submission" date="2016-07" db="EMBL/GenBank/DDBJ databases">
        <title>Multiple horizontal gene transfer events from other fungi enriched the ability of initially mycotrophic Trichoderma (Ascomycota) to feed on dead plant biomass.</title>
        <authorList>
            <consortium name="DOE Joint Genome Institute"/>
            <person name="Aerts A."/>
            <person name="Atanasova L."/>
            <person name="Chenthamara K."/>
            <person name="Zhang J."/>
            <person name="Grujic M."/>
            <person name="Henrissat B."/>
            <person name="Kuo A."/>
            <person name="Salamov A."/>
            <person name="Lipzen A."/>
            <person name="Labutti K."/>
            <person name="Barry K."/>
            <person name="Miao Y."/>
            <person name="Rahimi M.J."/>
            <person name="Shen Q."/>
            <person name="Grigoriev I.V."/>
            <person name="Kubicek C.P."/>
            <person name="Druzhinina I.S."/>
        </authorList>
    </citation>
    <scope>NUCLEOTIDE SEQUENCE [LARGE SCALE GENOMIC DNA]</scope>
    <source>
        <strain evidence="1 2">CBS 226.95</strain>
    </source>
</reference>
<keyword evidence="2" id="KW-1185">Reference proteome</keyword>
<protein>
    <submittedName>
        <fullName evidence="1">Uncharacterized protein</fullName>
    </submittedName>
</protein>
<dbReference type="AlphaFoldDB" id="A0A2T4A4I6"/>
<feature type="non-terminal residue" evidence="1">
    <location>
        <position position="1"/>
    </location>
</feature>
<dbReference type="RefSeq" id="XP_024771662.1">
    <property type="nucleotide sequence ID" value="XM_024924376.1"/>
</dbReference>
<gene>
    <name evidence="1" type="ORF">M431DRAFT_92565</name>
</gene>
<dbReference type="GeneID" id="36632959"/>
<proteinExistence type="predicted"/>
<dbReference type="Proteomes" id="UP000241690">
    <property type="component" value="Unassembled WGS sequence"/>
</dbReference>
<dbReference type="EMBL" id="KZ679685">
    <property type="protein sequence ID" value="PTB51985.1"/>
    <property type="molecule type" value="Genomic_DNA"/>
</dbReference>
<name>A0A2T4A4I6_TRIHA</name>
<organism evidence="1 2">
    <name type="scientific">Trichoderma harzianum CBS 226.95</name>
    <dbReference type="NCBI Taxonomy" id="983964"/>
    <lineage>
        <taxon>Eukaryota</taxon>
        <taxon>Fungi</taxon>
        <taxon>Dikarya</taxon>
        <taxon>Ascomycota</taxon>
        <taxon>Pezizomycotina</taxon>
        <taxon>Sordariomycetes</taxon>
        <taxon>Hypocreomycetidae</taxon>
        <taxon>Hypocreales</taxon>
        <taxon>Hypocreaceae</taxon>
        <taxon>Trichoderma</taxon>
    </lineage>
</organism>
<sequence length="312" mass="34856">DGSSTRGIFTTKFEGKYRTTSWDEMEEFYKRTGNIVAPVLGLLSLRRALRSRLVLPDGTPCYPGADLLPMTIVTEELNFDGKHQSYIQDHGRTCATNSFIPGQGENFTASRGNISSSQQERSINFSAYREGMLIAYDWRNSKILYSNIEEIFGADANTDESAITAFRDVNIPPSSQLQSHGGRNDKGRGPTVGVKHVQTLLSYDRNAGLDYFFTRTCLDPDVNALTGRSGWLNWLCATSPILARCLELAHKYVLQDKERTVVYDTIETALSFRFYVTLASMRFSHLCQNNSTSLRPLSAQTNLVSLGSCLQL</sequence>
<evidence type="ECO:0000313" key="1">
    <source>
        <dbReference type="EMBL" id="PTB51985.1"/>
    </source>
</evidence>
<accession>A0A2T4A4I6</accession>
<dbReference type="STRING" id="983964.A0A2T4A4I6"/>
<evidence type="ECO:0000313" key="2">
    <source>
        <dbReference type="Proteomes" id="UP000241690"/>
    </source>
</evidence>